<dbReference type="EMBL" id="HBFP01011430">
    <property type="protein sequence ID" value="CAD8823861.1"/>
    <property type="molecule type" value="Transcribed_RNA"/>
</dbReference>
<proteinExistence type="predicted"/>
<accession>A0A7S0ZJT5</accession>
<sequence>MLAFAAVADVCFAQSCDCDLGSNINCPVVQENTVDPDGTVRCIEVIVPTCEAYFCISGGPSFCTVSDVLSLKFNGTADICTLQPAQLISPSLSTIGEILGTPSFRLAGPGTFITSLTNAGFTSGAAGTVYYVKFTTGSDITTSQIIFEDGGTALGLNVQILNGNFNFRMGAQSTPYETIGGVQTNTFYSILIHARPSTGGNNGEYTIWIENNTDILDLTVPAANQVATDTSWGETGLSGGNAFGLGRLNSNALGGITGNFLGTFTGTNTDFQLWSDASI</sequence>
<dbReference type="AlphaFoldDB" id="A0A7S0ZJT5"/>
<reference evidence="1" key="1">
    <citation type="submission" date="2021-01" db="EMBL/GenBank/DDBJ databases">
        <authorList>
            <person name="Corre E."/>
            <person name="Pelletier E."/>
            <person name="Niang G."/>
            <person name="Scheremetjew M."/>
            <person name="Finn R."/>
            <person name="Kale V."/>
            <person name="Holt S."/>
            <person name="Cochrane G."/>
            <person name="Meng A."/>
            <person name="Brown T."/>
            <person name="Cohen L."/>
        </authorList>
    </citation>
    <scope>NUCLEOTIDE SEQUENCE</scope>
    <source>
        <strain evidence="1">CCMP3278</strain>
    </source>
</reference>
<evidence type="ECO:0000313" key="1">
    <source>
        <dbReference type="EMBL" id="CAD8823861.1"/>
    </source>
</evidence>
<protein>
    <submittedName>
        <fullName evidence="1">Uncharacterized protein</fullName>
    </submittedName>
</protein>
<name>A0A7S0ZJT5_9RHOD</name>
<gene>
    <name evidence="1" type="ORF">TOLI1172_LOCUS8260</name>
</gene>
<organism evidence="1">
    <name type="scientific">Timspurckia oligopyrenoides</name>
    <dbReference type="NCBI Taxonomy" id="708627"/>
    <lineage>
        <taxon>Eukaryota</taxon>
        <taxon>Rhodophyta</taxon>
        <taxon>Bangiophyceae</taxon>
        <taxon>Porphyridiales</taxon>
        <taxon>Porphyridiaceae</taxon>
        <taxon>Timspurckia</taxon>
    </lineage>
</organism>